<dbReference type="EMBL" id="CP043494">
    <property type="protein sequence ID" value="WNG52230.1"/>
    <property type="molecule type" value="Genomic_DNA"/>
</dbReference>
<gene>
    <name evidence="2" type="ORF">F0U60_04820</name>
</gene>
<organism evidence="2 3">
    <name type="scientific">Archangium minus</name>
    <dbReference type="NCBI Taxonomy" id="83450"/>
    <lineage>
        <taxon>Bacteria</taxon>
        <taxon>Pseudomonadati</taxon>
        <taxon>Myxococcota</taxon>
        <taxon>Myxococcia</taxon>
        <taxon>Myxococcales</taxon>
        <taxon>Cystobacterineae</taxon>
        <taxon>Archangiaceae</taxon>
        <taxon>Archangium</taxon>
    </lineage>
</organism>
<evidence type="ECO:0000256" key="1">
    <source>
        <dbReference type="SAM" id="Phobius"/>
    </source>
</evidence>
<evidence type="ECO:0008006" key="4">
    <source>
        <dbReference type="Google" id="ProtNLM"/>
    </source>
</evidence>
<keyword evidence="3" id="KW-1185">Reference proteome</keyword>
<protein>
    <recommendedName>
        <fullName evidence="4">Lipoprotein</fullName>
    </recommendedName>
</protein>
<name>A0ABY9XA23_9BACT</name>
<reference evidence="2 3" key="1">
    <citation type="submission" date="2019-08" db="EMBL/GenBank/DDBJ databases">
        <title>Archangium and Cystobacter genomes.</title>
        <authorList>
            <person name="Chen I.-C.K."/>
            <person name="Wielgoss S."/>
        </authorList>
    </citation>
    <scope>NUCLEOTIDE SEQUENCE [LARGE SCALE GENOMIC DNA]</scope>
    <source>
        <strain evidence="2 3">Cbm 6</strain>
    </source>
</reference>
<evidence type="ECO:0000313" key="2">
    <source>
        <dbReference type="EMBL" id="WNG52230.1"/>
    </source>
</evidence>
<evidence type="ECO:0000313" key="3">
    <source>
        <dbReference type="Proteomes" id="UP001611383"/>
    </source>
</evidence>
<feature type="transmembrane region" description="Helical" evidence="1">
    <location>
        <begin position="37"/>
        <end position="63"/>
    </location>
</feature>
<keyword evidence="1" id="KW-0812">Transmembrane</keyword>
<proteinExistence type="predicted"/>
<keyword evidence="1" id="KW-1133">Transmembrane helix</keyword>
<dbReference type="Proteomes" id="UP001611383">
    <property type="component" value="Chromosome"/>
</dbReference>
<sequence length="67" mass="7329">MEEQEKEEAERVKKRPPLEFSSLDKARDWIRAHKTELVLGTVVIVAGTAFILVTGGSGALLLVPLAL</sequence>
<accession>A0ABY9XA23</accession>
<keyword evidence="1" id="KW-0472">Membrane</keyword>